<comment type="caution">
    <text evidence="3">The sequence shown here is derived from an EMBL/GenBank/DDBJ whole genome shotgun (WGS) entry which is preliminary data.</text>
</comment>
<evidence type="ECO:0000256" key="1">
    <source>
        <dbReference type="SAM" id="MobiDB-lite"/>
    </source>
</evidence>
<organism evidence="3 4">
    <name type="scientific">Protea cynaroides</name>
    <dbReference type="NCBI Taxonomy" id="273540"/>
    <lineage>
        <taxon>Eukaryota</taxon>
        <taxon>Viridiplantae</taxon>
        <taxon>Streptophyta</taxon>
        <taxon>Embryophyta</taxon>
        <taxon>Tracheophyta</taxon>
        <taxon>Spermatophyta</taxon>
        <taxon>Magnoliopsida</taxon>
        <taxon>Proteales</taxon>
        <taxon>Proteaceae</taxon>
        <taxon>Protea</taxon>
    </lineage>
</organism>
<dbReference type="PANTHER" id="PTHR34662">
    <property type="entry name" value="OS04G0422700 PROTEIN"/>
    <property type="match status" value="1"/>
</dbReference>
<gene>
    <name evidence="3" type="ORF">NE237_018214</name>
</gene>
<dbReference type="Proteomes" id="UP001141806">
    <property type="component" value="Unassembled WGS sequence"/>
</dbReference>
<keyword evidence="2" id="KW-1133">Transmembrane helix</keyword>
<dbReference type="AlphaFoldDB" id="A0A9Q0K9I3"/>
<keyword evidence="4" id="KW-1185">Reference proteome</keyword>
<dbReference type="InterPro" id="IPR008972">
    <property type="entry name" value="Cupredoxin"/>
</dbReference>
<keyword evidence="2" id="KW-0812">Transmembrane</keyword>
<name>A0A9Q0K9I3_9MAGN</name>
<evidence type="ECO:0000256" key="2">
    <source>
        <dbReference type="SAM" id="Phobius"/>
    </source>
</evidence>
<protein>
    <recommendedName>
        <fullName evidence="5">Early nodulin-like protein 2</fullName>
    </recommendedName>
</protein>
<dbReference type="PANTHER" id="PTHR34662:SF3">
    <property type="entry name" value="OS04G0422700 PROTEIN"/>
    <property type="match status" value="1"/>
</dbReference>
<evidence type="ECO:0000313" key="4">
    <source>
        <dbReference type="Proteomes" id="UP001141806"/>
    </source>
</evidence>
<feature type="region of interest" description="Disordered" evidence="1">
    <location>
        <begin position="16"/>
        <end position="36"/>
    </location>
</feature>
<accession>A0A9Q0K9I3</accession>
<dbReference type="EMBL" id="JAMYWD010000007">
    <property type="protein sequence ID" value="KAJ4966365.1"/>
    <property type="molecule type" value="Genomic_DNA"/>
</dbReference>
<keyword evidence="2" id="KW-0472">Membrane</keyword>
<dbReference type="SUPFAM" id="SSF49503">
    <property type="entry name" value="Cupredoxins"/>
    <property type="match status" value="1"/>
</dbReference>
<reference evidence="3" key="1">
    <citation type="journal article" date="2023" name="Plant J.">
        <title>The genome of the king protea, Protea cynaroides.</title>
        <authorList>
            <person name="Chang J."/>
            <person name="Duong T.A."/>
            <person name="Schoeman C."/>
            <person name="Ma X."/>
            <person name="Roodt D."/>
            <person name="Barker N."/>
            <person name="Li Z."/>
            <person name="Van de Peer Y."/>
            <person name="Mizrachi E."/>
        </authorList>
    </citation>
    <scope>NUCLEOTIDE SEQUENCE</scope>
    <source>
        <tissue evidence="3">Young leaves</tissue>
    </source>
</reference>
<dbReference type="OrthoDB" id="10259572at2759"/>
<feature type="compositionally biased region" description="Low complexity" evidence="1">
    <location>
        <begin position="18"/>
        <end position="28"/>
    </location>
</feature>
<evidence type="ECO:0000313" key="3">
    <source>
        <dbReference type="EMBL" id="KAJ4966365.1"/>
    </source>
</evidence>
<proteinExistence type="predicted"/>
<dbReference type="Gene3D" id="2.60.40.420">
    <property type="entry name" value="Cupredoxins - blue copper proteins"/>
    <property type="match status" value="1"/>
</dbReference>
<sequence length="281" mass="30569">MTYGYGLRLVSETAVTRTSKPTLSSPSPSKKKKKHQPMELGIYSMLIIFLSVLSLLQPLNSKTIVVDEAGPWTNPSVHIGDSLTFKYENGYNLYIFHDRKAYNLCNFSQAMLLSKPNSTSFAWRPSRSGFFYFSYNFNNGSLKACKEGEKLAIKVAQPPATDKWALSPELSPEASPSPISGGIVPSTPAFRWPFRRRKHQASSPSPAPSAIPPHKIPSIVPDTGGGIPFINSNPAMPLPTGQAASASIHPLPTSAHGKGKVHVVGLLAVQISLWCLVWVTL</sequence>
<feature type="transmembrane region" description="Helical" evidence="2">
    <location>
        <begin position="40"/>
        <end position="59"/>
    </location>
</feature>
<evidence type="ECO:0008006" key="5">
    <source>
        <dbReference type="Google" id="ProtNLM"/>
    </source>
</evidence>